<evidence type="ECO:0000256" key="7">
    <source>
        <dbReference type="ARBA" id="ARBA00022958"/>
    </source>
</evidence>
<dbReference type="GO" id="GO:0008076">
    <property type="term" value="C:voltage-gated potassium channel complex"/>
    <property type="evidence" value="ECO:0007669"/>
    <property type="project" value="InterPro"/>
</dbReference>
<evidence type="ECO:0000256" key="3">
    <source>
        <dbReference type="ARBA" id="ARBA00022538"/>
    </source>
</evidence>
<evidence type="ECO:0000313" key="14">
    <source>
        <dbReference type="EMBL" id="SDW01213.1"/>
    </source>
</evidence>
<dbReference type="Gene3D" id="1.20.120.350">
    <property type="entry name" value="Voltage-gated potassium channels. Chain C"/>
    <property type="match status" value="1"/>
</dbReference>
<keyword evidence="9" id="KW-0406">Ion transport</keyword>
<evidence type="ECO:0000256" key="5">
    <source>
        <dbReference type="ARBA" id="ARBA00022826"/>
    </source>
</evidence>
<proteinExistence type="predicted"/>
<reference evidence="14 15" key="1">
    <citation type="submission" date="2016-10" db="EMBL/GenBank/DDBJ databases">
        <authorList>
            <person name="Varghese N."/>
            <person name="Submissions S."/>
        </authorList>
    </citation>
    <scope>NUCLEOTIDE SEQUENCE [LARGE SCALE GENOMIC DNA]</scope>
    <source>
        <strain evidence="14 15">DSM 11449</strain>
    </source>
</reference>
<evidence type="ECO:0000256" key="8">
    <source>
        <dbReference type="ARBA" id="ARBA00022989"/>
    </source>
</evidence>
<keyword evidence="3" id="KW-0633">Potassium transport</keyword>
<dbReference type="RefSeq" id="WP_016419342.1">
    <property type="nucleotide sequence ID" value="NZ_FNND01000001.1"/>
</dbReference>
<keyword evidence="5" id="KW-0631">Potassium channel</keyword>
<dbReference type="Proteomes" id="UP000182771">
    <property type="component" value="Unassembled WGS sequence"/>
</dbReference>
<feature type="transmembrane region" description="Helical" evidence="12">
    <location>
        <begin position="67"/>
        <end position="86"/>
    </location>
</feature>
<feature type="transmembrane region" description="Helical" evidence="12">
    <location>
        <begin position="163"/>
        <end position="184"/>
    </location>
</feature>
<dbReference type="Gene3D" id="1.10.287.70">
    <property type="match status" value="1"/>
</dbReference>
<keyword evidence="6" id="KW-0851">Voltage-gated channel</keyword>
<evidence type="ECO:0000256" key="11">
    <source>
        <dbReference type="ARBA" id="ARBA00023303"/>
    </source>
</evidence>
<evidence type="ECO:0000256" key="10">
    <source>
        <dbReference type="ARBA" id="ARBA00023136"/>
    </source>
</evidence>
<evidence type="ECO:0000256" key="1">
    <source>
        <dbReference type="ARBA" id="ARBA00004141"/>
    </source>
</evidence>
<keyword evidence="7" id="KW-0630">Potassium</keyword>
<dbReference type="Pfam" id="PF00520">
    <property type="entry name" value="Ion_trans"/>
    <property type="match status" value="1"/>
</dbReference>
<dbReference type="GeneID" id="85018113"/>
<feature type="transmembrane region" description="Helical" evidence="12">
    <location>
        <begin position="222"/>
        <end position="243"/>
    </location>
</feature>
<evidence type="ECO:0000256" key="6">
    <source>
        <dbReference type="ARBA" id="ARBA00022882"/>
    </source>
</evidence>
<evidence type="ECO:0000313" key="15">
    <source>
        <dbReference type="Proteomes" id="UP000182771"/>
    </source>
</evidence>
<dbReference type="InterPro" id="IPR005821">
    <property type="entry name" value="Ion_trans_dom"/>
</dbReference>
<feature type="transmembrane region" description="Helical" evidence="12">
    <location>
        <begin position="98"/>
        <end position="118"/>
    </location>
</feature>
<keyword evidence="4 12" id="KW-0812">Transmembrane</keyword>
<keyword evidence="2" id="KW-0813">Transport</keyword>
<organism evidence="14 15">
    <name type="scientific">Capnocytophaga granulosa</name>
    <dbReference type="NCBI Taxonomy" id="45242"/>
    <lineage>
        <taxon>Bacteria</taxon>
        <taxon>Pseudomonadati</taxon>
        <taxon>Bacteroidota</taxon>
        <taxon>Flavobacteriia</taxon>
        <taxon>Flavobacteriales</taxon>
        <taxon>Flavobacteriaceae</taxon>
        <taxon>Capnocytophaga</taxon>
    </lineage>
</organism>
<protein>
    <submittedName>
        <fullName evidence="14">Voltage-gated potassium channel</fullName>
    </submittedName>
</protein>
<evidence type="ECO:0000256" key="12">
    <source>
        <dbReference type="SAM" id="Phobius"/>
    </source>
</evidence>
<evidence type="ECO:0000259" key="13">
    <source>
        <dbReference type="Pfam" id="PF00520"/>
    </source>
</evidence>
<evidence type="ECO:0000256" key="2">
    <source>
        <dbReference type="ARBA" id="ARBA00022448"/>
    </source>
</evidence>
<feature type="domain" description="Ion transport" evidence="13">
    <location>
        <begin position="36"/>
        <end position="253"/>
    </location>
</feature>
<comment type="caution">
    <text evidence="14">The sequence shown here is derived from an EMBL/GenBank/DDBJ whole genome shotgun (WGS) entry which is preliminary data.</text>
</comment>
<keyword evidence="11 14" id="KW-0407">Ion channel</keyword>
<dbReference type="SUPFAM" id="SSF81324">
    <property type="entry name" value="Voltage-gated potassium channels"/>
    <property type="match status" value="1"/>
</dbReference>
<evidence type="ECO:0000256" key="4">
    <source>
        <dbReference type="ARBA" id="ARBA00022692"/>
    </source>
</evidence>
<keyword evidence="10 12" id="KW-0472">Membrane</keyword>
<gene>
    <name evidence="14" type="ORF">SAMN05444420_1018</name>
</gene>
<dbReference type="PANTHER" id="PTHR11537:SF254">
    <property type="entry name" value="POTASSIUM VOLTAGE-GATED CHANNEL PROTEIN SHAB"/>
    <property type="match status" value="1"/>
</dbReference>
<keyword evidence="15" id="KW-1185">Reference proteome</keyword>
<dbReference type="PANTHER" id="PTHR11537">
    <property type="entry name" value="VOLTAGE-GATED POTASSIUM CHANNEL"/>
    <property type="match status" value="1"/>
</dbReference>
<dbReference type="InterPro" id="IPR027359">
    <property type="entry name" value="Volt_channel_dom_sf"/>
</dbReference>
<feature type="transmembrane region" description="Helical" evidence="12">
    <location>
        <begin position="37"/>
        <end position="55"/>
    </location>
</feature>
<dbReference type="GO" id="GO:0005249">
    <property type="term" value="F:voltage-gated potassium channel activity"/>
    <property type="evidence" value="ECO:0007669"/>
    <property type="project" value="InterPro"/>
</dbReference>
<dbReference type="GO" id="GO:0001508">
    <property type="term" value="P:action potential"/>
    <property type="evidence" value="ECO:0007669"/>
    <property type="project" value="TreeGrafter"/>
</dbReference>
<name>A0A1H2Q287_9FLAO</name>
<keyword evidence="8 12" id="KW-1133">Transmembrane helix</keyword>
<dbReference type="EMBL" id="FNND01000001">
    <property type="protein sequence ID" value="SDW01213.1"/>
    <property type="molecule type" value="Genomic_DNA"/>
</dbReference>
<evidence type="ECO:0000256" key="9">
    <source>
        <dbReference type="ARBA" id="ARBA00023065"/>
    </source>
</evidence>
<dbReference type="PRINTS" id="PR00169">
    <property type="entry name" value="KCHANNEL"/>
</dbReference>
<dbReference type="OrthoDB" id="9799090at2"/>
<sequence>MKELLAKYKPLIASKYKLLKERAFVIIYGKDTVAGKLFDLILLGFILISTFLAIFESIQTVNDRIHTLLVVLEWVITVFFTIEYILRIICIPNWKRYIFSFYGVIDLISILPVYLSFFVKQSKVLSIIRILRLLRIFRILDLVQFTQQANQLKKALKNSQTKIFVFIYFVLVLSVILGALMYMIEPHDKAFTSIPRSIYWCIVTLTTVGYGDVVPTTTFGQIMASIIMILGYGIIAVPTGIVTSEYSRAYRKKEPHKSDTSHKMPQDIGYPHSHTHGHCKYCNAYPLPDGALYCPQCGAKQ</sequence>
<comment type="subcellular location">
    <subcellularLocation>
        <location evidence="1">Membrane</location>
        <topology evidence="1">Multi-pass membrane protein</topology>
    </subcellularLocation>
</comment>
<dbReference type="AlphaFoldDB" id="A0A1H2Q287"/>
<accession>A0A1H2Q287</accession>
<dbReference type="InterPro" id="IPR028325">
    <property type="entry name" value="VG_K_chnl"/>
</dbReference>